<evidence type="ECO:0000256" key="6">
    <source>
        <dbReference type="ARBA" id="ARBA00022430"/>
    </source>
</evidence>
<evidence type="ECO:0000256" key="9">
    <source>
        <dbReference type="ARBA" id="ARBA00022723"/>
    </source>
</evidence>
<keyword evidence="13" id="KW-1185">Reference proteome</keyword>
<comment type="pathway">
    <text evidence="3">Amino-acid biosynthesis; L-leucine biosynthesis; L-leucine from 3-methyl-2-oxobutanoate: step 1/4.</text>
</comment>
<dbReference type="Proteomes" id="UP000307440">
    <property type="component" value="Unassembled WGS sequence"/>
</dbReference>
<dbReference type="InterPro" id="IPR054692">
    <property type="entry name" value="LeuA-like_post-cat"/>
</dbReference>
<keyword evidence="8" id="KW-0808">Transferase</keyword>
<protein>
    <recommendedName>
        <fullName evidence="5">2-isopropylmalate synthase</fullName>
        <ecNumber evidence="5">2.3.3.13</ecNumber>
    </recommendedName>
</protein>
<evidence type="ECO:0000256" key="4">
    <source>
        <dbReference type="ARBA" id="ARBA00009767"/>
    </source>
</evidence>
<dbReference type="InterPro" id="IPR002034">
    <property type="entry name" value="AIPM/Hcit_synth_CS"/>
</dbReference>
<dbReference type="SUPFAM" id="SSF110921">
    <property type="entry name" value="2-isopropylmalate synthase LeuA, allosteric (dimerisation) domain"/>
    <property type="match status" value="2"/>
</dbReference>
<dbReference type="GO" id="GO:0003852">
    <property type="term" value="F:2-isopropylmalate synthase activity"/>
    <property type="evidence" value="ECO:0007669"/>
    <property type="project" value="UniProtKB-EC"/>
</dbReference>
<dbReference type="SUPFAM" id="SSF51569">
    <property type="entry name" value="Aldolase"/>
    <property type="match status" value="1"/>
</dbReference>
<dbReference type="InterPro" id="IPR013709">
    <property type="entry name" value="2-isopropylmalate_synth_dimer"/>
</dbReference>
<dbReference type="EMBL" id="ML210147">
    <property type="protein sequence ID" value="TFK30030.1"/>
    <property type="molecule type" value="Genomic_DNA"/>
</dbReference>
<name>A0A5C3LB65_COPMA</name>
<dbReference type="InterPro" id="IPR013785">
    <property type="entry name" value="Aldolase_TIM"/>
</dbReference>
<dbReference type="Pfam" id="PF22615">
    <property type="entry name" value="IPMS_D2"/>
    <property type="match status" value="1"/>
</dbReference>
<dbReference type="PANTHER" id="PTHR46911">
    <property type="match status" value="1"/>
</dbReference>
<evidence type="ECO:0000259" key="11">
    <source>
        <dbReference type="PROSITE" id="PS50991"/>
    </source>
</evidence>
<dbReference type="PROSITE" id="PS50991">
    <property type="entry name" value="PYR_CT"/>
    <property type="match status" value="1"/>
</dbReference>
<keyword evidence="10" id="KW-0100">Branched-chain amino acid biosynthesis</keyword>
<proteinExistence type="inferred from homology"/>
<dbReference type="Gene3D" id="3.30.160.270">
    <property type="match status" value="2"/>
</dbReference>
<evidence type="ECO:0000256" key="10">
    <source>
        <dbReference type="ARBA" id="ARBA00023304"/>
    </source>
</evidence>
<evidence type="ECO:0000256" key="7">
    <source>
        <dbReference type="ARBA" id="ARBA00022605"/>
    </source>
</evidence>
<dbReference type="STRING" id="230819.A0A5C3LB65"/>
<evidence type="ECO:0000313" key="13">
    <source>
        <dbReference type="Proteomes" id="UP000307440"/>
    </source>
</evidence>
<dbReference type="Gene3D" id="3.20.20.70">
    <property type="entry name" value="Aldolase class I"/>
    <property type="match status" value="1"/>
</dbReference>
<keyword evidence="7" id="KW-0028">Amino-acid biosynthesis</keyword>
<keyword evidence="6" id="KW-0432">Leucine biosynthesis</keyword>
<dbReference type="Pfam" id="PF08502">
    <property type="entry name" value="LeuA_dimer"/>
    <property type="match status" value="2"/>
</dbReference>
<dbReference type="Pfam" id="PF00682">
    <property type="entry name" value="HMGL-like"/>
    <property type="match status" value="1"/>
</dbReference>
<comment type="catalytic activity">
    <reaction evidence="1">
        <text>3-methyl-2-oxobutanoate + acetyl-CoA + H2O = (2S)-2-isopropylmalate + CoA + H(+)</text>
        <dbReference type="Rhea" id="RHEA:21524"/>
        <dbReference type="ChEBI" id="CHEBI:1178"/>
        <dbReference type="ChEBI" id="CHEBI:11851"/>
        <dbReference type="ChEBI" id="CHEBI:15377"/>
        <dbReference type="ChEBI" id="CHEBI:15378"/>
        <dbReference type="ChEBI" id="CHEBI:57287"/>
        <dbReference type="ChEBI" id="CHEBI:57288"/>
        <dbReference type="EC" id="2.3.3.13"/>
    </reaction>
</comment>
<dbReference type="GO" id="GO:0046872">
    <property type="term" value="F:metal ion binding"/>
    <property type="evidence" value="ECO:0007669"/>
    <property type="project" value="UniProtKB-KW"/>
</dbReference>
<evidence type="ECO:0000313" key="12">
    <source>
        <dbReference type="EMBL" id="TFK30030.1"/>
    </source>
</evidence>
<evidence type="ECO:0000256" key="2">
    <source>
        <dbReference type="ARBA" id="ARBA00001968"/>
    </source>
</evidence>
<reference evidence="12 13" key="1">
    <citation type="journal article" date="2019" name="Nat. Ecol. Evol.">
        <title>Megaphylogeny resolves global patterns of mushroom evolution.</title>
        <authorList>
            <person name="Varga T."/>
            <person name="Krizsan K."/>
            <person name="Foldi C."/>
            <person name="Dima B."/>
            <person name="Sanchez-Garcia M."/>
            <person name="Sanchez-Ramirez S."/>
            <person name="Szollosi G.J."/>
            <person name="Szarkandi J.G."/>
            <person name="Papp V."/>
            <person name="Albert L."/>
            <person name="Andreopoulos W."/>
            <person name="Angelini C."/>
            <person name="Antonin V."/>
            <person name="Barry K.W."/>
            <person name="Bougher N.L."/>
            <person name="Buchanan P."/>
            <person name="Buyck B."/>
            <person name="Bense V."/>
            <person name="Catcheside P."/>
            <person name="Chovatia M."/>
            <person name="Cooper J."/>
            <person name="Damon W."/>
            <person name="Desjardin D."/>
            <person name="Finy P."/>
            <person name="Geml J."/>
            <person name="Haridas S."/>
            <person name="Hughes K."/>
            <person name="Justo A."/>
            <person name="Karasinski D."/>
            <person name="Kautmanova I."/>
            <person name="Kiss B."/>
            <person name="Kocsube S."/>
            <person name="Kotiranta H."/>
            <person name="LaButti K.M."/>
            <person name="Lechner B.E."/>
            <person name="Liimatainen K."/>
            <person name="Lipzen A."/>
            <person name="Lukacs Z."/>
            <person name="Mihaltcheva S."/>
            <person name="Morgado L.N."/>
            <person name="Niskanen T."/>
            <person name="Noordeloos M.E."/>
            <person name="Ohm R.A."/>
            <person name="Ortiz-Santana B."/>
            <person name="Ovrebo C."/>
            <person name="Racz N."/>
            <person name="Riley R."/>
            <person name="Savchenko A."/>
            <person name="Shiryaev A."/>
            <person name="Soop K."/>
            <person name="Spirin V."/>
            <person name="Szebenyi C."/>
            <person name="Tomsovsky M."/>
            <person name="Tulloss R.E."/>
            <person name="Uehling J."/>
            <person name="Grigoriev I.V."/>
            <person name="Vagvolgyi C."/>
            <person name="Papp T."/>
            <person name="Martin F.M."/>
            <person name="Miettinen O."/>
            <person name="Hibbett D.S."/>
            <person name="Nagy L.G."/>
        </authorList>
    </citation>
    <scope>NUCLEOTIDE SEQUENCE [LARGE SCALE GENOMIC DNA]</scope>
    <source>
        <strain evidence="12 13">CBS 121175</strain>
    </source>
</reference>
<gene>
    <name evidence="12" type="ORF">FA15DRAFT_663355</name>
</gene>
<dbReference type="GO" id="GO:0005739">
    <property type="term" value="C:mitochondrion"/>
    <property type="evidence" value="ECO:0007669"/>
    <property type="project" value="TreeGrafter"/>
</dbReference>
<dbReference type="PROSITE" id="PS00815">
    <property type="entry name" value="AIPM_HOMOCIT_SYNTH_1"/>
    <property type="match status" value="1"/>
</dbReference>
<evidence type="ECO:0000256" key="5">
    <source>
        <dbReference type="ARBA" id="ARBA00012973"/>
    </source>
</evidence>
<dbReference type="NCBIfam" id="TIGR00970">
    <property type="entry name" value="leuA_yeast"/>
    <property type="match status" value="1"/>
</dbReference>
<evidence type="ECO:0000256" key="1">
    <source>
        <dbReference type="ARBA" id="ARBA00000064"/>
    </source>
</evidence>
<evidence type="ECO:0000256" key="3">
    <source>
        <dbReference type="ARBA" id="ARBA00004689"/>
    </source>
</evidence>
<dbReference type="GO" id="GO:0009098">
    <property type="term" value="P:L-leucine biosynthetic process"/>
    <property type="evidence" value="ECO:0007669"/>
    <property type="project" value="UniProtKB-KW"/>
</dbReference>
<organism evidence="12 13">
    <name type="scientific">Coprinopsis marcescibilis</name>
    <name type="common">Agaric fungus</name>
    <name type="synonym">Psathyrella marcescibilis</name>
    <dbReference type="NCBI Taxonomy" id="230819"/>
    <lineage>
        <taxon>Eukaryota</taxon>
        <taxon>Fungi</taxon>
        <taxon>Dikarya</taxon>
        <taxon>Basidiomycota</taxon>
        <taxon>Agaricomycotina</taxon>
        <taxon>Agaricomycetes</taxon>
        <taxon>Agaricomycetidae</taxon>
        <taxon>Agaricales</taxon>
        <taxon>Agaricineae</taxon>
        <taxon>Psathyrellaceae</taxon>
        <taxon>Coprinopsis</taxon>
    </lineage>
</organism>
<dbReference type="CDD" id="cd07942">
    <property type="entry name" value="DRE_TIM_LeuA"/>
    <property type="match status" value="1"/>
</dbReference>
<keyword evidence="9" id="KW-0479">Metal-binding</keyword>
<dbReference type="SUPFAM" id="SSF89000">
    <property type="entry name" value="post-HMGL domain-like"/>
    <property type="match status" value="2"/>
</dbReference>
<dbReference type="InterPro" id="IPR036230">
    <property type="entry name" value="LeuA_allosteric_dom_sf"/>
</dbReference>
<accession>A0A5C3LB65</accession>
<dbReference type="AlphaFoldDB" id="A0A5C3LB65"/>
<comment type="similarity">
    <text evidence="4">Belongs to the alpha-IPM synthase/homocitrate synthase family. LeuA type 2 subfamily.</text>
</comment>
<dbReference type="PANTHER" id="PTHR46911:SF1">
    <property type="entry name" value="2-ISOPROPYLMALATE SYNTHASE"/>
    <property type="match status" value="1"/>
</dbReference>
<dbReference type="InterPro" id="IPR000891">
    <property type="entry name" value="PYR_CT"/>
</dbReference>
<evidence type="ECO:0000256" key="8">
    <source>
        <dbReference type="ARBA" id="ARBA00022679"/>
    </source>
</evidence>
<dbReference type="InterPro" id="IPR005668">
    <property type="entry name" value="IPM_Synthase"/>
</dbReference>
<sequence length="787" mass="86590">MLTDPSVKYKRYTPIDLPDRKWPSATYGAKVPIWLSTDLRDGNQALANPMTIDQKTSFFRQLVKCQVKEIEVSYPAASDTDFNFVRGLVENGEIPDDTWIQVLTPAREDLIRRTFDSVAGAKHVILHMYNATSPSFRNVVFRNSKEQTIELAVRHTKLVRQLTEEFAAKHGTVFKYEYSPETFTQTEPDFAIEVCEAVKTAWGKAGTGEDRIIFNLPATVEIAPPNHYADQIEYFGRKITEREKVIISLHPHNDRGTGIAAAEMGMLAGADRVEGCLFGNGERTGNVDLVNLALNLYTQGVNPNLDFSDIQSVIDTVTQCNDLPIHPRHPYAGELVFTAFSGSHQDAIKKGFEAQKVRHSTGENSYWDVPYLPIDPADLGQTYEAVIRVNSQSGKGGIAYLIKQNLHLDLPRKMQVAFYQVVQAIADKEAREMTVDDITTAFRQTYHFGGSAYQGRLALRNFKISSEPNHDNTENSGDEDERKRFDGTISVDGVYRVLRGNGNGPLSALLDALKTHLDIEFTIREYTEHSVGQDQGAKAASYVEIVPAGDRKSAVSWWGAGLDSDIAESGLRALLSAVNCAIGDRPLPELKLSVGFNASSGHDDISSRIVNALGLELPRRLQSSFFEVVQRAARDSGGEITYDALINLFKTTYCFSTPSNPRFTLGAFKLEQTGDGAGRQFNGEILFNGEKKSVVGQGNGPLSSALAALHPFIEGELRIREYSEHSIGEGTEVGAASYVELVYDVAGSKKRSAWGISIDTDITASGIRAVLNAASTLDIGLKKNATQ</sequence>
<feature type="domain" description="Pyruvate carboxyltransferase" evidence="11">
    <location>
        <begin position="32"/>
        <end position="311"/>
    </location>
</feature>
<dbReference type="SMART" id="SM00917">
    <property type="entry name" value="LeuA_dimer"/>
    <property type="match status" value="2"/>
</dbReference>
<dbReference type="FunFam" id="3.20.20.70:FF:000045">
    <property type="entry name" value="2-isopropylmalate synthase"/>
    <property type="match status" value="1"/>
</dbReference>
<dbReference type="NCBIfam" id="NF002991">
    <property type="entry name" value="PRK03739.1"/>
    <property type="match status" value="1"/>
</dbReference>
<dbReference type="InterPro" id="IPR039371">
    <property type="entry name" value="LeuA_N_DRE-TIM"/>
</dbReference>
<dbReference type="OrthoDB" id="418791at2759"/>
<dbReference type="PROSITE" id="PS00816">
    <property type="entry name" value="AIPM_HOMOCIT_SYNTH_2"/>
    <property type="match status" value="1"/>
</dbReference>
<comment type="cofactor">
    <cofactor evidence="2">
        <name>a divalent metal cation</name>
        <dbReference type="ChEBI" id="CHEBI:60240"/>
    </cofactor>
</comment>
<dbReference type="HAMAP" id="MF_00572">
    <property type="entry name" value="LeuA_type2"/>
    <property type="match status" value="1"/>
</dbReference>
<dbReference type="EC" id="2.3.3.13" evidence="5"/>